<dbReference type="PRINTS" id="PR00259">
    <property type="entry name" value="TMFOUR"/>
</dbReference>
<evidence type="ECO:0000256" key="10">
    <source>
        <dbReference type="ARBA" id="ARBA00023180"/>
    </source>
</evidence>
<dbReference type="PANTHER" id="PTHR19282">
    <property type="entry name" value="TETRASPANIN"/>
    <property type="match status" value="1"/>
</dbReference>
<dbReference type="Gene3D" id="1.10.1450.10">
    <property type="entry name" value="Tetraspanin"/>
    <property type="match status" value="1"/>
</dbReference>
<dbReference type="Pfam" id="PF00335">
    <property type="entry name" value="Tetraspanin"/>
    <property type="match status" value="1"/>
</dbReference>
<reference evidence="15" key="1">
    <citation type="submission" date="2025-08" db="UniProtKB">
        <authorList>
            <consortium name="RefSeq"/>
        </authorList>
    </citation>
    <scope>IDENTIFICATION</scope>
    <source>
        <tissue evidence="15">Gonad</tissue>
    </source>
</reference>
<dbReference type="PIRSF" id="PIRSF002419">
    <property type="entry name" value="Tetraspanin"/>
    <property type="match status" value="1"/>
</dbReference>
<dbReference type="RefSeq" id="XP_019644744.1">
    <property type="nucleotide sequence ID" value="XM_019789185.1"/>
</dbReference>
<evidence type="ECO:0000256" key="1">
    <source>
        <dbReference type="ARBA" id="ARBA00004414"/>
    </source>
</evidence>
<keyword evidence="7 13" id="KW-1133">Transmembrane helix</keyword>
<protein>
    <recommendedName>
        <fullName evidence="13">Tetraspanin</fullName>
    </recommendedName>
</protein>
<dbReference type="GeneID" id="109485502"/>
<keyword evidence="10" id="KW-0325">Glycoprotein</keyword>
<evidence type="ECO:0000256" key="12">
    <source>
        <dbReference type="ARBA" id="ARBA00065909"/>
    </source>
</evidence>
<feature type="transmembrane region" description="Helical" evidence="13">
    <location>
        <begin position="237"/>
        <end position="258"/>
    </location>
</feature>
<keyword evidence="14" id="KW-1185">Reference proteome</keyword>
<accession>A0A6P5AEI4</accession>
<dbReference type="CDD" id="cd03158">
    <property type="entry name" value="penumbra_like_LEL"/>
    <property type="match status" value="1"/>
</dbReference>
<keyword evidence="6" id="KW-0967">Endosome</keyword>
<comment type="function">
    <text evidence="11">Part of TspanC8 subgroup, composed of 6 members that interact with the transmembrane metalloprotease ADAM10. This interaction is required for ADAM10 exit from the endoplasmic reticulum and for enzymatic maturation and trafficking to the cell surface as well as substrate specificity. Different TspanC8/ADAM10 complexes have distinct substrates. Promotes ADAM10-mediated cleavage of CDH2. Negatively regulates ligand-induced Notch activity probably by regulating ADAM10 activity.</text>
</comment>
<keyword evidence="9" id="KW-1015">Disulfide bond</keyword>
<dbReference type="InterPro" id="IPR000301">
    <property type="entry name" value="Tetraspanin_animals"/>
</dbReference>
<feature type="transmembrane region" description="Helical" evidence="13">
    <location>
        <begin position="22"/>
        <end position="45"/>
    </location>
</feature>
<evidence type="ECO:0000256" key="2">
    <source>
        <dbReference type="ARBA" id="ARBA00004651"/>
    </source>
</evidence>
<evidence type="ECO:0000256" key="11">
    <source>
        <dbReference type="ARBA" id="ARBA00056423"/>
    </source>
</evidence>
<dbReference type="InterPro" id="IPR008952">
    <property type="entry name" value="Tetraspanin_EC2_sf"/>
</dbReference>
<evidence type="ECO:0000256" key="7">
    <source>
        <dbReference type="ARBA" id="ARBA00022989"/>
    </source>
</evidence>
<feature type="transmembrane region" description="Helical" evidence="13">
    <location>
        <begin position="57"/>
        <end position="84"/>
    </location>
</feature>
<keyword evidence="5 13" id="KW-0812">Transmembrane</keyword>
<comment type="subunit">
    <text evidence="12">Interacts with ADAM10; the interaction influences ADAM10 substrate specificity, endocytosis and turnover.</text>
</comment>
<dbReference type="GO" id="GO:0019899">
    <property type="term" value="F:enzyme binding"/>
    <property type="evidence" value="ECO:0007669"/>
    <property type="project" value="UniProtKB-ARBA"/>
</dbReference>
<keyword evidence="4" id="KW-1003">Cell membrane</keyword>
<evidence type="ECO:0000256" key="5">
    <source>
        <dbReference type="ARBA" id="ARBA00022692"/>
    </source>
</evidence>
<evidence type="ECO:0000313" key="14">
    <source>
        <dbReference type="Proteomes" id="UP000515135"/>
    </source>
</evidence>
<evidence type="ECO:0000256" key="9">
    <source>
        <dbReference type="ARBA" id="ARBA00023157"/>
    </source>
</evidence>
<evidence type="ECO:0000256" key="8">
    <source>
        <dbReference type="ARBA" id="ARBA00023136"/>
    </source>
</evidence>
<proteinExistence type="inferred from homology"/>
<dbReference type="GO" id="GO:0031902">
    <property type="term" value="C:late endosome membrane"/>
    <property type="evidence" value="ECO:0007669"/>
    <property type="project" value="UniProtKB-SubCell"/>
</dbReference>
<dbReference type="InterPro" id="IPR018499">
    <property type="entry name" value="Tetraspanin/Peripherin"/>
</dbReference>
<dbReference type="AlphaFoldDB" id="A0A6P5AEI4"/>
<comment type="similarity">
    <text evidence="3 13">Belongs to the tetraspanin (TM4SF) family.</text>
</comment>
<dbReference type="PANTHER" id="PTHR19282:SF542">
    <property type="entry name" value="TETRASPANIN"/>
    <property type="match status" value="1"/>
</dbReference>
<comment type="subcellular location">
    <subcellularLocation>
        <location evidence="2">Cell membrane</location>
        <topology evidence="2">Multi-pass membrane protein</topology>
    </subcellularLocation>
    <subcellularLocation>
        <location evidence="1">Late endosome membrane</location>
    </subcellularLocation>
    <subcellularLocation>
        <location evidence="13">Membrane</location>
        <topology evidence="13">Multi-pass membrane protein</topology>
    </subcellularLocation>
</comment>
<dbReference type="SUPFAM" id="SSF48652">
    <property type="entry name" value="Tetraspanin"/>
    <property type="match status" value="1"/>
</dbReference>
<keyword evidence="8 13" id="KW-0472">Membrane</keyword>
<dbReference type="KEGG" id="bbel:109485502"/>
<organism evidence="14 15">
    <name type="scientific">Branchiostoma belcheri</name>
    <name type="common">Amphioxus</name>
    <dbReference type="NCBI Taxonomy" id="7741"/>
    <lineage>
        <taxon>Eukaryota</taxon>
        <taxon>Metazoa</taxon>
        <taxon>Chordata</taxon>
        <taxon>Cephalochordata</taxon>
        <taxon>Leptocardii</taxon>
        <taxon>Amphioxiformes</taxon>
        <taxon>Branchiostomatidae</taxon>
        <taxon>Branchiostoma</taxon>
    </lineage>
</organism>
<dbReference type="Proteomes" id="UP000515135">
    <property type="component" value="Unplaced"/>
</dbReference>
<evidence type="ECO:0000313" key="15">
    <source>
        <dbReference type="RefSeq" id="XP_019644744.1"/>
    </source>
</evidence>
<sequence>MACCDGCNSKCNEYLSYQVVKYLLIIASIFFWLVSAAIMGLGIFAEVVRRDLGSMNTFLVSPAAALIAAGLVVFIVTFLGMAGALRDNLIILKIFIGLMITGLLLQLIVGLVAFAFKDQAKNFINEQVSKGVKSYFADLDFKNTMDWVQERFYCCGGVDYEDWEKNDYFRCASPGPASCGVPHTCCDRRANPTDGGVVNTQCGYGVRVYERLELVDIVYIRGCTDAVLIWFEDNFDIFAGLCIGLLLPQILGIIFAGIHIRNVTSIVEEEKNKRWYFDRPDGSAYGFQPVPHSEAESTL</sequence>
<dbReference type="GO" id="GO:0051604">
    <property type="term" value="P:protein maturation"/>
    <property type="evidence" value="ECO:0007669"/>
    <property type="project" value="UniProtKB-ARBA"/>
</dbReference>
<dbReference type="OrthoDB" id="10051815at2759"/>
<feature type="transmembrane region" description="Helical" evidence="13">
    <location>
        <begin position="90"/>
        <end position="116"/>
    </location>
</feature>
<gene>
    <name evidence="15" type="primary">LOC109485502</name>
</gene>
<dbReference type="FunFam" id="1.10.1450.10:FF:000011">
    <property type="entry name" value="Tetraspanin"/>
    <property type="match status" value="1"/>
</dbReference>
<name>A0A6P5AEI4_BRABE</name>
<evidence type="ECO:0000256" key="6">
    <source>
        <dbReference type="ARBA" id="ARBA00022753"/>
    </source>
</evidence>
<dbReference type="GO" id="GO:0005886">
    <property type="term" value="C:plasma membrane"/>
    <property type="evidence" value="ECO:0007669"/>
    <property type="project" value="UniProtKB-SubCell"/>
</dbReference>
<evidence type="ECO:0000256" key="13">
    <source>
        <dbReference type="RuleBase" id="RU361218"/>
    </source>
</evidence>
<evidence type="ECO:0000256" key="3">
    <source>
        <dbReference type="ARBA" id="ARBA00006840"/>
    </source>
</evidence>
<evidence type="ECO:0000256" key="4">
    <source>
        <dbReference type="ARBA" id="ARBA00022475"/>
    </source>
</evidence>